<name>A0A1X7RFN3_ZYMT9</name>
<organism evidence="1 2">
    <name type="scientific">Zymoseptoria tritici (strain ST99CH_3D7)</name>
    <dbReference type="NCBI Taxonomy" id="1276538"/>
    <lineage>
        <taxon>Eukaryota</taxon>
        <taxon>Fungi</taxon>
        <taxon>Dikarya</taxon>
        <taxon>Ascomycota</taxon>
        <taxon>Pezizomycotina</taxon>
        <taxon>Dothideomycetes</taxon>
        <taxon>Dothideomycetidae</taxon>
        <taxon>Mycosphaerellales</taxon>
        <taxon>Mycosphaerellaceae</taxon>
        <taxon>Zymoseptoria</taxon>
    </lineage>
</organism>
<accession>A0A1X7RFN3</accession>
<gene>
    <name evidence="1" type="ORF">ZT3D7_G1374</name>
</gene>
<dbReference type="AlphaFoldDB" id="A0A1X7RFN3"/>
<proteinExistence type="predicted"/>
<sequence>MRIKTLFPLGADLAEALSFYEFLPTHHLHEDCLKRPPGGQLPQITPARFAALGKTDTVFNLLRHLPDITQDGQQYSEDYQIGESTVYIDYTGVKFESSYSRVPNRDAAEPVQMMDIESWDRFQDP</sequence>
<evidence type="ECO:0000313" key="2">
    <source>
        <dbReference type="Proteomes" id="UP000215127"/>
    </source>
</evidence>
<keyword evidence="2" id="KW-1185">Reference proteome</keyword>
<reference evidence="1 2" key="1">
    <citation type="submission" date="2016-06" db="EMBL/GenBank/DDBJ databases">
        <authorList>
            <person name="Kjaerup R.B."/>
            <person name="Dalgaard T.S."/>
            <person name="Juul-Madsen H.R."/>
        </authorList>
    </citation>
    <scope>NUCLEOTIDE SEQUENCE [LARGE SCALE GENOMIC DNA]</scope>
</reference>
<dbReference type="Proteomes" id="UP000215127">
    <property type="component" value="Chromosome 1"/>
</dbReference>
<dbReference type="EMBL" id="LT853692">
    <property type="protein sequence ID" value="SMQ46229.1"/>
    <property type="molecule type" value="Genomic_DNA"/>
</dbReference>
<protein>
    <submittedName>
        <fullName evidence="1">Uncharacterized protein</fullName>
    </submittedName>
</protein>
<evidence type="ECO:0000313" key="1">
    <source>
        <dbReference type="EMBL" id="SMQ46229.1"/>
    </source>
</evidence>